<keyword evidence="6" id="KW-1185">Reference proteome</keyword>
<proteinExistence type="predicted"/>
<evidence type="ECO:0000313" key="6">
    <source>
        <dbReference type="Proteomes" id="UP000639396"/>
    </source>
</evidence>
<dbReference type="EMBL" id="JACXJA010000016">
    <property type="protein sequence ID" value="MBD2862990.1"/>
    <property type="molecule type" value="Genomic_DNA"/>
</dbReference>
<keyword evidence="2" id="KW-0547">Nucleotide-binding</keyword>
<evidence type="ECO:0000256" key="3">
    <source>
        <dbReference type="ARBA" id="ARBA00022840"/>
    </source>
</evidence>
<dbReference type="SUPFAM" id="SSF52540">
    <property type="entry name" value="P-loop containing nucleoside triphosphate hydrolases"/>
    <property type="match status" value="1"/>
</dbReference>
<dbReference type="RefSeq" id="WP_190928394.1">
    <property type="nucleotide sequence ID" value="NZ_JACXJA010000016.1"/>
</dbReference>
<protein>
    <submittedName>
        <fullName evidence="5">ABC transporter ATP-binding protein</fullName>
    </submittedName>
</protein>
<dbReference type="GO" id="GO:0016887">
    <property type="term" value="F:ATP hydrolysis activity"/>
    <property type="evidence" value="ECO:0007669"/>
    <property type="project" value="InterPro"/>
</dbReference>
<dbReference type="InterPro" id="IPR003439">
    <property type="entry name" value="ABC_transporter-like_ATP-bd"/>
</dbReference>
<dbReference type="CDD" id="cd03230">
    <property type="entry name" value="ABC_DR_subfamily_A"/>
    <property type="match status" value="1"/>
</dbReference>
<feature type="domain" description="ABC transporter" evidence="4">
    <location>
        <begin position="7"/>
        <end position="232"/>
    </location>
</feature>
<dbReference type="InterPro" id="IPR027417">
    <property type="entry name" value="P-loop_NTPase"/>
</dbReference>
<dbReference type="SMART" id="SM00382">
    <property type="entry name" value="AAA"/>
    <property type="match status" value="1"/>
</dbReference>
<name>A0A927CBS3_9BACL</name>
<evidence type="ECO:0000259" key="4">
    <source>
        <dbReference type="PROSITE" id="PS50893"/>
    </source>
</evidence>
<dbReference type="AlphaFoldDB" id="A0A927CBS3"/>
<dbReference type="InterPro" id="IPR003593">
    <property type="entry name" value="AAA+_ATPase"/>
</dbReference>
<dbReference type="GO" id="GO:0005524">
    <property type="term" value="F:ATP binding"/>
    <property type="evidence" value="ECO:0007669"/>
    <property type="project" value="UniProtKB-KW"/>
</dbReference>
<evidence type="ECO:0000256" key="2">
    <source>
        <dbReference type="ARBA" id="ARBA00022741"/>
    </source>
</evidence>
<evidence type="ECO:0000256" key="1">
    <source>
        <dbReference type="ARBA" id="ARBA00022448"/>
    </source>
</evidence>
<organism evidence="5 6">
    <name type="scientific">Paenibacillus oceani</name>
    <dbReference type="NCBI Taxonomy" id="2772510"/>
    <lineage>
        <taxon>Bacteria</taxon>
        <taxon>Bacillati</taxon>
        <taxon>Bacillota</taxon>
        <taxon>Bacilli</taxon>
        <taxon>Bacillales</taxon>
        <taxon>Paenibacillaceae</taxon>
        <taxon>Paenibacillus</taxon>
    </lineage>
</organism>
<keyword evidence="1" id="KW-0813">Transport</keyword>
<gene>
    <name evidence="5" type="ORF">IDH45_13440</name>
</gene>
<accession>A0A927CBS3</accession>
<evidence type="ECO:0000313" key="5">
    <source>
        <dbReference type="EMBL" id="MBD2862990.1"/>
    </source>
</evidence>
<dbReference type="PANTHER" id="PTHR42939:SF3">
    <property type="entry name" value="ABC TRANSPORTER ATP-BINDING COMPONENT"/>
    <property type="match status" value="1"/>
</dbReference>
<comment type="caution">
    <text evidence="5">The sequence shown here is derived from an EMBL/GenBank/DDBJ whole genome shotgun (WGS) entry which is preliminary data.</text>
</comment>
<dbReference type="PANTHER" id="PTHR42939">
    <property type="entry name" value="ABC TRANSPORTER ATP-BINDING PROTEIN ALBC-RELATED"/>
    <property type="match status" value="1"/>
</dbReference>
<dbReference type="Pfam" id="PF00005">
    <property type="entry name" value="ABC_tran"/>
    <property type="match status" value="1"/>
</dbReference>
<dbReference type="Gene3D" id="3.40.50.300">
    <property type="entry name" value="P-loop containing nucleotide triphosphate hydrolases"/>
    <property type="match status" value="1"/>
</dbReference>
<dbReference type="Proteomes" id="UP000639396">
    <property type="component" value="Unassembled WGS sequence"/>
</dbReference>
<reference evidence="5" key="1">
    <citation type="submission" date="2020-09" db="EMBL/GenBank/DDBJ databases">
        <title>A novel bacterium of genus Paenibacillus, isolated from South China Sea.</title>
        <authorList>
            <person name="Huang H."/>
            <person name="Mo K."/>
            <person name="Hu Y."/>
        </authorList>
    </citation>
    <scope>NUCLEOTIDE SEQUENCE</scope>
    <source>
        <strain evidence="5">IB182363</strain>
    </source>
</reference>
<keyword evidence="3 5" id="KW-0067">ATP-binding</keyword>
<dbReference type="InterPro" id="IPR051782">
    <property type="entry name" value="ABC_Transporter_VariousFunc"/>
</dbReference>
<dbReference type="PROSITE" id="PS50893">
    <property type="entry name" value="ABC_TRANSPORTER_2"/>
    <property type="match status" value="1"/>
</dbReference>
<sequence length="290" mass="32843">MNSTIALRTERLVKRRADYCLGPVDLALEHGYTYALVGPNGTGKTTLLTCCMNLTRPTSGKVELFGRSYETGEAEIRTYAAFVPDPLEGCESFTLLEMEKFIGRWYERWDGSDYRRRAERFRIPLHKPYGRLSQGDRKKAALTLALSTRAPLLLLDEPTNGLDLASRSQLKQMLVEDSETMERTVLMSTHSVEDIRQFADYILLLKEGRVEGPYDKDSLSMSWRRLWLTGPATLDMSAVPGAVEWSEAPVPHLITRDRDAALAYLEENGVQVTSEQPLPLDELLERLLQL</sequence>